<protein>
    <submittedName>
        <fullName evidence="1">Uncharacterized protein</fullName>
    </submittedName>
</protein>
<reference evidence="1" key="2">
    <citation type="submission" date="2025-08" db="UniProtKB">
        <authorList>
            <consortium name="Ensembl"/>
        </authorList>
    </citation>
    <scope>IDENTIFICATION</scope>
</reference>
<dbReference type="AlphaFoldDB" id="A0A8C3QB10"/>
<sequence length="76" mass="8099">VWKIPLLHTPTSQEASSNVVLSIPSPSLPCPVLERAGVGCRLCWQCSWGRCVLVHFWGISAGLASALICLGMALPI</sequence>
<evidence type="ECO:0000313" key="2">
    <source>
        <dbReference type="Proteomes" id="UP000694382"/>
    </source>
</evidence>
<evidence type="ECO:0000313" key="1">
    <source>
        <dbReference type="Ensembl" id="ENSCPVP00000016552.1"/>
    </source>
</evidence>
<reference evidence="1" key="1">
    <citation type="submission" date="2020-02" db="EMBL/GenBank/DDBJ databases">
        <authorList>
            <person name="Enbody D E."/>
            <person name="Pettersson E M."/>
        </authorList>
    </citation>
    <scope>NUCLEOTIDE SEQUENCE [LARGE SCALE GENOMIC DNA]</scope>
</reference>
<proteinExistence type="predicted"/>
<keyword evidence="2" id="KW-1185">Reference proteome</keyword>
<name>A0A8C3QB10_GEOPR</name>
<dbReference type="Ensembl" id="ENSCPVT00000017288.2">
    <property type="protein sequence ID" value="ENSCPVP00000016552.1"/>
    <property type="gene ID" value="ENSCPVG00000012114.2"/>
</dbReference>
<organism evidence="1 2">
    <name type="scientific">Geospiza parvula</name>
    <name type="common">Small tree-finch</name>
    <name type="synonym">Camarhynchus parvulus</name>
    <dbReference type="NCBI Taxonomy" id="87175"/>
    <lineage>
        <taxon>Eukaryota</taxon>
        <taxon>Metazoa</taxon>
        <taxon>Chordata</taxon>
        <taxon>Craniata</taxon>
        <taxon>Vertebrata</taxon>
        <taxon>Euteleostomi</taxon>
        <taxon>Archelosauria</taxon>
        <taxon>Archosauria</taxon>
        <taxon>Dinosauria</taxon>
        <taxon>Saurischia</taxon>
        <taxon>Theropoda</taxon>
        <taxon>Coelurosauria</taxon>
        <taxon>Aves</taxon>
        <taxon>Neognathae</taxon>
        <taxon>Neoaves</taxon>
        <taxon>Telluraves</taxon>
        <taxon>Australaves</taxon>
        <taxon>Passeriformes</taxon>
        <taxon>Thraupidae</taxon>
        <taxon>Camarhynchus</taxon>
    </lineage>
</organism>
<reference evidence="1" key="3">
    <citation type="submission" date="2025-09" db="UniProtKB">
        <authorList>
            <consortium name="Ensembl"/>
        </authorList>
    </citation>
    <scope>IDENTIFICATION</scope>
</reference>
<accession>A0A8C3QB10</accession>
<dbReference type="Proteomes" id="UP000694382">
    <property type="component" value="Chromosome 12"/>
</dbReference>